<evidence type="ECO:0000313" key="11">
    <source>
        <dbReference type="Proteomes" id="UP000198405"/>
    </source>
</evidence>
<feature type="transmembrane region" description="Helical" evidence="8">
    <location>
        <begin position="372"/>
        <end position="388"/>
    </location>
</feature>
<dbReference type="PANTHER" id="PTHR33908">
    <property type="entry name" value="MANNOSYLTRANSFERASE YKCB-RELATED"/>
    <property type="match status" value="1"/>
</dbReference>
<keyword evidence="3 10" id="KW-0328">Glycosyltransferase</keyword>
<feature type="transmembrane region" description="Helical" evidence="8">
    <location>
        <begin position="314"/>
        <end position="332"/>
    </location>
</feature>
<dbReference type="RefSeq" id="WP_089322544.1">
    <property type="nucleotide sequence ID" value="NZ_FZOB01000002.1"/>
</dbReference>
<feature type="transmembrane region" description="Helical" evidence="8">
    <location>
        <begin position="260"/>
        <end position="279"/>
    </location>
</feature>
<evidence type="ECO:0000256" key="5">
    <source>
        <dbReference type="ARBA" id="ARBA00022692"/>
    </source>
</evidence>
<evidence type="ECO:0000313" key="10">
    <source>
        <dbReference type="EMBL" id="SNR67360.1"/>
    </source>
</evidence>
<feature type="domain" description="Glycosyltransferase RgtA/B/C/D-like" evidence="9">
    <location>
        <begin position="61"/>
        <end position="195"/>
    </location>
</feature>
<keyword evidence="7 8" id="KW-0472">Membrane</keyword>
<sequence>MDKRRFIFFILILLSVFVFFKNLGVNDIWIPNESFYAESAREMMESGNYLDIYYNYQSRFNKPPMTYWLVALSYKLFGISEFSARLPVVILSLFSVLLTYLIARELFDRKSAVYSAFAMFLSLQFVINSRYASPEDVLTFFFTLTLYLFIKGYKNKKFSYILLSYISLGLTVLTKGYPYIIVIGGIILLYILLENSFNFLRAWEDIKFLKLQIGIPLVLIIGCWWYVYMYLKFGNEFLNVLMKETIKRAVEKKDGSLNPFYYPVVILWGFLPYSLVAYFGLAKIKNYFEKLLFPFAWLFVMLVIFTLAKGKIPTYIIQAHPALSLITGYFVSNYSPEEGVEKKIYKTAFIIPAVVFFVATFLVVFVFSLSPVYYLCVVIAAALLIYFRELKLTPYISALLFFTMFTVSLLPTVEKFRPYDEIGKAIKKERIEKNVPLLVESYFWHNLPFYAERKVVRDVSFTKIKTQLNEGKLLALVKSDDVKRLEDIKILWKGKLYRRGSESRFAIFLKYVAKAMHGNFKGFEDRVLIYR</sequence>
<keyword evidence="4 10" id="KW-0808">Transferase</keyword>
<keyword evidence="5 8" id="KW-0812">Transmembrane</keyword>
<dbReference type="GO" id="GO:0016763">
    <property type="term" value="F:pentosyltransferase activity"/>
    <property type="evidence" value="ECO:0007669"/>
    <property type="project" value="TreeGrafter"/>
</dbReference>
<evidence type="ECO:0000256" key="3">
    <source>
        <dbReference type="ARBA" id="ARBA00022676"/>
    </source>
</evidence>
<feature type="transmembrane region" description="Helical" evidence="8">
    <location>
        <begin position="291"/>
        <end position="308"/>
    </location>
</feature>
<proteinExistence type="predicted"/>
<protein>
    <submittedName>
        <fullName evidence="10">Dolichyl-phosphate-mannose-protein mannosyltransferase</fullName>
    </submittedName>
</protein>
<reference evidence="11" key="1">
    <citation type="submission" date="2017-06" db="EMBL/GenBank/DDBJ databases">
        <authorList>
            <person name="Varghese N."/>
            <person name="Submissions S."/>
        </authorList>
    </citation>
    <scope>NUCLEOTIDE SEQUENCE [LARGE SCALE GENOMIC DNA]</scope>
    <source>
        <strain evidence="11">DSM 15668</strain>
    </source>
</reference>
<dbReference type="GO" id="GO:0009103">
    <property type="term" value="P:lipopolysaccharide biosynthetic process"/>
    <property type="evidence" value="ECO:0007669"/>
    <property type="project" value="UniProtKB-ARBA"/>
</dbReference>
<evidence type="ECO:0000256" key="8">
    <source>
        <dbReference type="SAM" id="Phobius"/>
    </source>
</evidence>
<gene>
    <name evidence="10" type="ORF">SAMN06265340_102203</name>
</gene>
<evidence type="ECO:0000256" key="7">
    <source>
        <dbReference type="ARBA" id="ARBA00023136"/>
    </source>
</evidence>
<dbReference type="PANTHER" id="PTHR33908:SF3">
    <property type="entry name" value="UNDECAPRENYL PHOSPHATE-ALPHA-4-AMINO-4-DEOXY-L-ARABINOSE ARABINOSYL TRANSFERASE"/>
    <property type="match status" value="1"/>
</dbReference>
<evidence type="ECO:0000259" key="9">
    <source>
        <dbReference type="Pfam" id="PF13231"/>
    </source>
</evidence>
<feature type="transmembrane region" description="Helical" evidence="8">
    <location>
        <begin position="211"/>
        <end position="231"/>
    </location>
</feature>
<evidence type="ECO:0000256" key="2">
    <source>
        <dbReference type="ARBA" id="ARBA00022475"/>
    </source>
</evidence>
<comment type="subcellular location">
    <subcellularLocation>
        <location evidence="1">Cell membrane</location>
        <topology evidence="1">Multi-pass membrane protein</topology>
    </subcellularLocation>
</comment>
<dbReference type="AlphaFoldDB" id="A0A238Y8L2"/>
<keyword evidence="11" id="KW-1185">Reference proteome</keyword>
<feature type="transmembrane region" description="Helical" evidence="8">
    <location>
        <begin position="112"/>
        <end position="131"/>
    </location>
</feature>
<accession>A0A238Y8L2</accession>
<dbReference type="Pfam" id="PF13231">
    <property type="entry name" value="PMT_2"/>
    <property type="match status" value="1"/>
</dbReference>
<dbReference type="GO" id="GO:0010041">
    <property type="term" value="P:response to iron(III) ion"/>
    <property type="evidence" value="ECO:0007669"/>
    <property type="project" value="TreeGrafter"/>
</dbReference>
<evidence type="ECO:0000256" key="4">
    <source>
        <dbReference type="ARBA" id="ARBA00022679"/>
    </source>
</evidence>
<evidence type="ECO:0000256" key="1">
    <source>
        <dbReference type="ARBA" id="ARBA00004651"/>
    </source>
</evidence>
<feature type="transmembrane region" description="Helical" evidence="8">
    <location>
        <begin position="7"/>
        <end position="25"/>
    </location>
</feature>
<evidence type="ECO:0000256" key="6">
    <source>
        <dbReference type="ARBA" id="ARBA00022989"/>
    </source>
</evidence>
<keyword evidence="2" id="KW-1003">Cell membrane</keyword>
<dbReference type="InterPro" id="IPR038731">
    <property type="entry name" value="RgtA/B/C-like"/>
</dbReference>
<name>A0A238Y8L2_9BACT</name>
<feature type="transmembrane region" description="Helical" evidence="8">
    <location>
        <begin position="344"/>
        <end position="366"/>
    </location>
</feature>
<feature type="transmembrane region" description="Helical" evidence="8">
    <location>
        <begin position="395"/>
        <end position="413"/>
    </location>
</feature>
<feature type="transmembrane region" description="Helical" evidence="8">
    <location>
        <begin position="82"/>
        <end position="103"/>
    </location>
</feature>
<dbReference type="InterPro" id="IPR050297">
    <property type="entry name" value="LipidA_mod_glycosyltrf_83"/>
</dbReference>
<dbReference type="GO" id="GO:0005886">
    <property type="term" value="C:plasma membrane"/>
    <property type="evidence" value="ECO:0007669"/>
    <property type="project" value="UniProtKB-SubCell"/>
</dbReference>
<feature type="transmembrane region" description="Helical" evidence="8">
    <location>
        <begin position="158"/>
        <end position="174"/>
    </location>
</feature>
<keyword evidence="6 8" id="KW-1133">Transmembrane helix</keyword>
<organism evidence="10 11">
    <name type="scientific">Desulfurobacterium atlanticum</name>
    <dbReference type="NCBI Taxonomy" id="240169"/>
    <lineage>
        <taxon>Bacteria</taxon>
        <taxon>Pseudomonadati</taxon>
        <taxon>Aquificota</taxon>
        <taxon>Aquificia</taxon>
        <taxon>Desulfurobacteriales</taxon>
        <taxon>Desulfurobacteriaceae</taxon>
        <taxon>Desulfurobacterium</taxon>
    </lineage>
</organism>
<dbReference type="OrthoDB" id="9775035at2"/>
<dbReference type="Proteomes" id="UP000198405">
    <property type="component" value="Unassembled WGS sequence"/>
</dbReference>
<dbReference type="EMBL" id="FZOB01000002">
    <property type="protein sequence ID" value="SNR67360.1"/>
    <property type="molecule type" value="Genomic_DNA"/>
</dbReference>